<evidence type="ECO:0000256" key="3">
    <source>
        <dbReference type="ARBA" id="ARBA00022989"/>
    </source>
</evidence>
<dbReference type="GO" id="GO:0031410">
    <property type="term" value="C:cytoplasmic vesicle"/>
    <property type="evidence" value="ECO:0007669"/>
    <property type="project" value="TreeGrafter"/>
</dbReference>
<dbReference type="Pfam" id="PF21193">
    <property type="entry name" value="NMD_SH3"/>
    <property type="match status" value="1"/>
</dbReference>
<feature type="compositionally biased region" description="Polar residues" evidence="7">
    <location>
        <begin position="449"/>
        <end position="463"/>
    </location>
</feature>
<keyword evidence="3 8" id="KW-1133">Transmembrane helix</keyword>
<evidence type="ECO:0000256" key="4">
    <source>
        <dbReference type="ARBA" id="ARBA00023136"/>
    </source>
</evidence>
<dbReference type="CDD" id="cd00146">
    <property type="entry name" value="PKD"/>
    <property type="match status" value="3"/>
</dbReference>
<dbReference type="OrthoDB" id="203821at2759"/>
<proteinExistence type="predicted"/>
<dbReference type="InterPro" id="IPR002126">
    <property type="entry name" value="Cadherin-like_dom"/>
</dbReference>
<keyword evidence="2 8" id="KW-0812">Transmembrane</keyword>
<evidence type="ECO:0000256" key="5">
    <source>
        <dbReference type="ARBA" id="ARBA00023180"/>
    </source>
</evidence>
<dbReference type="Pfam" id="PF22352">
    <property type="entry name" value="K319L-like_PKD"/>
    <property type="match status" value="5"/>
</dbReference>
<dbReference type="Pfam" id="PF21192">
    <property type="entry name" value="OB_NMD3"/>
    <property type="match status" value="1"/>
</dbReference>
<evidence type="ECO:0000256" key="8">
    <source>
        <dbReference type="SAM" id="Phobius"/>
    </source>
</evidence>
<dbReference type="GO" id="GO:0005509">
    <property type="term" value="F:calcium ion binding"/>
    <property type="evidence" value="ECO:0007669"/>
    <property type="project" value="UniProtKB-UniRule"/>
</dbReference>
<reference evidence="11" key="1">
    <citation type="submission" date="2020-11" db="EMBL/GenBank/DDBJ databases">
        <authorList>
            <person name="Tran Van P."/>
        </authorList>
    </citation>
    <scope>NUCLEOTIDE SEQUENCE</scope>
</reference>
<dbReference type="InterPro" id="IPR000601">
    <property type="entry name" value="PKD_dom"/>
</dbReference>
<evidence type="ECO:0000256" key="7">
    <source>
        <dbReference type="SAM" id="MobiDB-lite"/>
    </source>
</evidence>
<dbReference type="PROSITE" id="PS50268">
    <property type="entry name" value="CADHERIN_2"/>
    <property type="match status" value="1"/>
</dbReference>
<dbReference type="Pfam" id="PF04981">
    <property type="entry name" value="NMD3"/>
    <property type="match status" value="1"/>
</dbReference>
<dbReference type="GO" id="GO:0001764">
    <property type="term" value="P:neuron migration"/>
    <property type="evidence" value="ECO:0007669"/>
    <property type="project" value="TreeGrafter"/>
</dbReference>
<comment type="subcellular location">
    <subcellularLocation>
        <location evidence="1">Membrane</location>
    </subcellularLocation>
</comment>
<dbReference type="InterPro" id="IPR048898">
    <property type="entry name" value="OB_NMD3"/>
</dbReference>
<dbReference type="GO" id="GO:0016020">
    <property type="term" value="C:membrane"/>
    <property type="evidence" value="ECO:0007669"/>
    <property type="project" value="UniProtKB-SubCell"/>
</dbReference>
<dbReference type="PROSITE" id="PS50093">
    <property type="entry name" value="PKD"/>
    <property type="match status" value="1"/>
</dbReference>
<dbReference type="SMART" id="SM00089">
    <property type="entry name" value="PKD"/>
    <property type="match status" value="4"/>
</dbReference>
<evidence type="ECO:0000256" key="2">
    <source>
        <dbReference type="ARBA" id="ARBA00022692"/>
    </source>
</evidence>
<dbReference type="PANTHER" id="PTHR46182:SF2">
    <property type="entry name" value="FI19480P1"/>
    <property type="match status" value="1"/>
</dbReference>
<dbReference type="InterPro" id="IPR013783">
    <property type="entry name" value="Ig-like_fold"/>
</dbReference>
<dbReference type="GO" id="GO:0007156">
    <property type="term" value="P:homophilic cell adhesion via plasma membrane adhesion molecules"/>
    <property type="evidence" value="ECO:0007669"/>
    <property type="project" value="InterPro"/>
</dbReference>
<evidence type="ECO:0000313" key="12">
    <source>
        <dbReference type="Proteomes" id="UP000677054"/>
    </source>
</evidence>
<evidence type="ECO:0000259" key="9">
    <source>
        <dbReference type="PROSITE" id="PS50093"/>
    </source>
</evidence>
<gene>
    <name evidence="11" type="ORF">DSTB1V02_LOCUS9758</name>
</gene>
<evidence type="ECO:0000256" key="6">
    <source>
        <dbReference type="PROSITE-ProRule" id="PRU00043"/>
    </source>
</evidence>
<dbReference type="EMBL" id="CAJPEV010002588">
    <property type="protein sequence ID" value="CAG0897405.1"/>
    <property type="molecule type" value="Genomic_DNA"/>
</dbReference>
<name>A0A7R9A9J2_9CRUS</name>
<feature type="region of interest" description="Disordered" evidence="7">
    <location>
        <begin position="434"/>
        <end position="465"/>
    </location>
</feature>
<dbReference type="InterPro" id="IPR007064">
    <property type="entry name" value="Nmd3_N"/>
</dbReference>
<evidence type="ECO:0000313" key="11">
    <source>
        <dbReference type="EMBL" id="CAD7249974.1"/>
    </source>
</evidence>
<feature type="transmembrane region" description="Helical" evidence="8">
    <location>
        <begin position="1185"/>
        <end position="1207"/>
    </location>
</feature>
<dbReference type="InterPro" id="IPR022409">
    <property type="entry name" value="PKD/Chitinase_dom"/>
</dbReference>
<dbReference type="InterPro" id="IPR048899">
    <property type="entry name" value="NMD_SH3"/>
</dbReference>
<keyword evidence="6" id="KW-0106">Calcium</keyword>
<keyword evidence="12" id="KW-1185">Reference proteome</keyword>
<organism evidence="11">
    <name type="scientific">Darwinula stevensoni</name>
    <dbReference type="NCBI Taxonomy" id="69355"/>
    <lineage>
        <taxon>Eukaryota</taxon>
        <taxon>Metazoa</taxon>
        <taxon>Ecdysozoa</taxon>
        <taxon>Arthropoda</taxon>
        <taxon>Crustacea</taxon>
        <taxon>Oligostraca</taxon>
        <taxon>Ostracoda</taxon>
        <taxon>Podocopa</taxon>
        <taxon>Podocopida</taxon>
        <taxon>Darwinulocopina</taxon>
        <taxon>Darwinuloidea</taxon>
        <taxon>Darwinulidae</taxon>
        <taxon>Darwinula</taxon>
    </lineage>
</organism>
<dbReference type="EMBL" id="LR902105">
    <property type="protein sequence ID" value="CAD7249974.1"/>
    <property type="molecule type" value="Genomic_DNA"/>
</dbReference>
<dbReference type="PANTHER" id="PTHR46182">
    <property type="entry name" value="FI19480P1"/>
    <property type="match status" value="1"/>
</dbReference>
<dbReference type="Gene3D" id="2.60.40.10">
    <property type="entry name" value="Immunoglobulins"/>
    <property type="match status" value="5"/>
</dbReference>
<keyword evidence="5" id="KW-0325">Glycoprotein</keyword>
<dbReference type="Proteomes" id="UP000677054">
    <property type="component" value="Unassembled WGS sequence"/>
</dbReference>
<accession>A0A7R9A9J2</accession>
<evidence type="ECO:0000256" key="1">
    <source>
        <dbReference type="ARBA" id="ARBA00004370"/>
    </source>
</evidence>
<dbReference type="InterPro" id="IPR029865">
    <property type="entry name" value="KIAA0319-like"/>
</dbReference>
<feature type="domain" description="Cadherin" evidence="10">
    <location>
        <begin position="710"/>
        <end position="845"/>
    </location>
</feature>
<feature type="domain" description="PKD" evidence="9">
    <location>
        <begin position="952"/>
        <end position="1031"/>
    </location>
</feature>
<dbReference type="FunFam" id="2.60.40.10:FF:000257">
    <property type="entry name" value="Dyslexia-associated protein KIAA0319-like"/>
    <property type="match status" value="1"/>
</dbReference>
<evidence type="ECO:0000259" key="10">
    <source>
        <dbReference type="PROSITE" id="PS50268"/>
    </source>
</evidence>
<protein>
    <submittedName>
        <fullName evidence="11">Uncharacterized protein</fullName>
    </submittedName>
</protein>
<dbReference type="InterPro" id="IPR035986">
    <property type="entry name" value="PKD_dom_sf"/>
</dbReference>
<sequence>MESAKDYEVLPDDVSTAGAQRSVYLNPPNQWVKAALESRELLAMCLKRLKGLNQVHLVDASFVWTEPHSKRIKLKLKIQKEVLNGAILEQTFIVEFTVASQMCDGCRRVENKDYWKALVQVRQKAEHKRTFYYLEQLILKHNAHENTIGIQPKHDGLDFFYASENLAKKMVDFLTTVVPCRWQQSKELISHDIRSNTYHYKYTYSVEIVPVCKDNVVCLPKQLAHNLGGMNPICIVSRVTHSIHLIDPQTAQVADLNGNVFWRSPFQSLCSPKQLTEFMVMNVEIIPYNERTSFPGQGPLSNKHQVADIWVVKSSELGMEPTTVHTRSHMGHILKPGDLKVYADKALRNRRRKWKLRHMQGVDDADAASDNREYTDFLEDLEEDPLIRQGVNIYKDPRKMAVDTDDMDDTGTFQGLAIVSVVLVSFASVGALSTEIPNQPTTPSPQTPENKSLANSSNTSTTPLPVRDATPCVVGMFDCQEYEECTPVNNKSKNGLCYCVKGYQRDSMGTCVQLSAQQAALYPDVLASSGEDLLEETDMTKTTTTTERLFEKLIVSVMNKTIQLPENSTSLSVVAIPSPPLGTSYEYRWVVVSRPPGDDSGTMSNTNSNQMKLSKLKAGTYLFNVSVSGEYLYGDAMANLTVLPPIRRNLPPVAMVNPKNQTLILPNMAVLDASASQDDDKIVSYHWDLITSPVDNQVKNLPDEALIKLESLSVGTYQLNLTVTDSDGATNWTVAYVNVQKAKDYPPTANAGKDQIIFLPQNFITLNGNASTDDKGIKEWEWTKGLDTQDLAVDMQETNSPFLRLSNLKEGMYTFQLKVTDTADQTDSVTVRVFVKTPANDLPVVNTGPNITITLPERTAILNGSLSVAPSPIKFWNWTLLSGPTNVSLEHPNEPVTKVSGLGKGVYIFNLTVSDGQHNASGNVSITVIQTKNNPPKADAGGDRHVTLPLSSVTLDGSKSSDDVGIIKWLWTFEDGGLAAATIIAESDHTPHLILTGLEAGRYMVSLQVTDTDGVDSPPDTVSIVVSSSPNINDEVELVLSVPLNHFTVRDEKSLIQKLELLLPQEGKQLQVKSLKLYPSQLSGMTVFRFLVLSSYDSESAAGEKEWKPLEGLKVEQWLRKKLRLDESFLDWPVFSVDAVICQNPCSYHGKCDQATRECICDSFWVQNPFRRHLGDKERNCDWSIIYVLLVIGAILAGCYLILWWSIKLCRRHLKRKVKRRHRYSLLNSENEETELHTTMKVGAGSLMLSESDSDSDVVYEAHKRKSGSTNGHVCSNGLSLS</sequence>
<dbReference type="FunFam" id="2.60.40.10:FF:000061">
    <property type="entry name" value="Dyslexia-associated protein KIAA0319 homolog"/>
    <property type="match status" value="1"/>
</dbReference>
<keyword evidence="4 8" id="KW-0472">Membrane</keyword>
<dbReference type="SUPFAM" id="SSF49299">
    <property type="entry name" value="PKD domain"/>
    <property type="match status" value="4"/>
</dbReference>